<accession>A0A4P8PU63</accession>
<proteinExistence type="predicted"/>
<evidence type="ECO:0000256" key="1">
    <source>
        <dbReference type="SAM" id="Coils"/>
    </source>
</evidence>
<dbReference type="EMBL" id="MK249216">
    <property type="protein sequence ID" value="QCQ85054.1"/>
    <property type="molecule type" value="Genomic_DNA"/>
</dbReference>
<keyword evidence="1" id="KW-0175">Coiled coil</keyword>
<feature type="coiled-coil region" evidence="1">
    <location>
        <begin position="206"/>
        <end position="256"/>
    </location>
</feature>
<organism evidence="2">
    <name type="scientific">Blackfly microvirus SF02</name>
    <dbReference type="NCBI Taxonomy" id="2576452"/>
    <lineage>
        <taxon>Viruses</taxon>
        <taxon>Monodnaviria</taxon>
        <taxon>Sangervirae</taxon>
        <taxon>Phixviricota</taxon>
        <taxon>Malgrandaviricetes</taxon>
        <taxon>Petitvirales</taxon>
        <taxon>Microviridae</taxon>
        <taxon>Microvirus</taxon>
    </lineage>
</organism>
<dbReference type="Proteomes" id="UP000322460">
    <property type="component" value="Segment"/>
</dbReference>
<evidence type="ECO:0000313" key="2">
    <source>
        <dbReference type="EMBL" id="QCQ85054.1"/>
    </source>
</evidence>
<name>A0A4P8PU63_9VIRU</name>
<protein>
    <submittedName>
        <fullName evidence="2">DNA pilot protein</fullName>
    </submittedName>
</protein>
<reference evidence="2" key="1">
    <citation type="submission" date="2018-12" db="EMBL/GenBank/DDBJ databases">
        <title>Singled stranded DNA viruses identified in blackflies (Austrosimulium ungulatum) sampled in New Zealand.</title>
        <authorList>
            <person name="Kraberger S."/>
            <person name="Fontenele R.S."/>
            <person name="Schmidlin K."/>
            <person name="Walters M."/>
            <person name="Varsani A."/>
        </authorList>
    </citation>
    <scope>NUCLEOTIDE SEQUENCE [LARGE SCALE GENOMIC DNA]</scope>
    <source>
        <strain evidence="2">167</strain>
    </source>
</reference>
<sequence>MIDPGGTIPQSQTGIAPGVGLAVSGGIAVAQAIARGGPRRQYKWNKKAANDTNQMNRDNAIWALEENKKIQNEQRVYDSPEAQMARYKKAGLNPHLIYGNGSSAGSAFPISTQGIAPSRIDAPSAAYPDVAGSFLNASQTAAQTELTQAKTTESGYKSALLDIQKDIARTNPMLRPEVATNVAYAMEQTAELKADLATQQMEIPTNDSMTRGRRKVMNDIEKLNQELGLNTTDQQIRNKILESKEYENALKKIQVEWMKDGDVTPQHIYQGLMLLLQKML</sequence>